<dbReference type="Proteomes" id="UP000327236">
    <property type="component" value="Unassembled WGS sequence"/>
</dbReference>
<comment type="similarity">
    <text evidence="2">Belongs to the resistance-nodulation-cell division (RND) (TC 2.A.6) family. MmpL subfamily.</text>
</comment>
<dbReference type="OrthoDB" id="9782006at2"/>
<dbReference type="PANTHER" id="PTHR33406">
    <property type="entry name" value="MEMBRANE PROTEIN MJ1562-RELATED"/>
    <property type="match status" value="1"/>
</dbReference>
<feature type="transmembrane region" description="Helical" evidence="7">
    <location>
        <begin position="203"/>
        <end position="224"/>
    </location>
</feature>
<feature type="transmembrane region" description="Helical" evidence="7">
    <location>
        <begin position="180"/>
        <end position="196"/>
    </location>
</feature>
<evidence type="ECO:0000313" key="11">
    <source>
        <dbReference type="Proteomes" id="UP000327236"/>
    </source>
</evidence>
<dbReference type="Gene3D" id="1.20.1640.10">
    <property type="entry name" value="Multidrug efflux transporter AcrB transmembrane domain"/>
    <property type="match status" value="2"/>
</dbReference>
<feature type="transmembrane region" description="Helical" evidence="7">
    <location>
        <begin position="236"/>
        <end position="255"/>
    </location>
</feature>
<dbReference type="AlphaFoldDB" id="A0A5N1IF76"/>
<protein>
    <submittedName>
        <fullName evidence="9">MMPL family transporter</fullName>
    </submittedName>
</protein>
<dbReference type="SUPFAM" id="SSF82866">
    <property type="entry name" value="Multidrug efflux transporter AcrB transmembrane domain"/>
    <property type="match status" value="2"/>
</dbReference>
<dbReference type="InterPro" id="IPR023908">
    <property type="entry name" value="xxxLxxG_rpt"/>
</dbReference>
<evidence type="ECO:0000313" key="10">
    <source>
        <dbReference type="EMBL" id="MEL0565776.1"/>
    </source>
</evidence>
<feature type="transmembrane region" description="Helical" evidence="7">
    <location>
        <begin position="283"/>
        <end position="305"/>
    </location>
</feature>
<dbReference type="InterPro" id="IPR000731">
    <property type="entry name" value="SSD"/>
</dbReference>
<sequence length="1041" mass="112029">MQKFIKNHVFSLIAWLLILVISIVALPNVNQLTRDHAEIKLPADTQTTIAQTFNNEWSNKTKNTYEIALVFNKKDGKLTKTNQSAINQTISDLKENKDKYGIKNILAPNDNVATKKRLKSNDKTTWLVQLNVSKSHGTISDINKELQKAIKTQGVATYVTGADILNDDFSASIQEGIKKTELISIIFIFIVLVLVFRSPIVPLISLFTVGVSFLTAFSIVTNLVKNANFPFSNFTQVFMVIVLFGIGTDYNILLYDKFKENLGNGLAVGEATKDALHKAGKTILFSGSSILIGFSALALAKFSIYQSATGVAVGVAVLLLVLLTLNPFFMMSLGAKMFWPVKKFEGESESKIWTFLASNSVKRPILHIIVTFLIVTPFMALYSGHLNYDDTDEISNDTPSKAGLLVVQKHFSKGMAMPSYLYIKSKHTLDNEKDLKLIDEATRQLQASKGVSLVTSVTQPYGEKVNQLYVNKQLNTVTQGVGSAQSGLTKLSNGSSQMTNGLGQLVSGSQTLTNGLNTMANQLNSQLSTANQSQLSQLQSALPQINQGIQELNSALRSSGASIDTTSLTNNLTDAGNNAKLIGTNLTTAGEILKQLQASTSSTSTDTSQILAQYRAVEAKAGLNDQQKQAMEQALMTILSGVNSKVQAQTSAATTSLEKVAANLQAAGLADQSLGNNLSNVATTLQGLSGLSSQISTLQTEVNKLATASNLALPGANQAITKLSSGLNQVQSAVSSASTGSSQITNGAQKLYSNSPVLTDGINKVNSGLGEGTTYLSGLANSAASDEFYIPRKYLKSSLFQKSINNYMSNDKKMTKIIVVLDSNPSSDKAAVKSHKLSAMVKKSLAGTDLKDAEVVMGGQSSRIEDTRQTASKDFTRTAIIMLVGIGLALIVVTRSILQPVFILGTLLIAYFSSLTINEWFIKAFMGKDMLTWNTPFFSFIMIIALGVDYSIFLMMRYRELDETTASERMVHASAIIGTVVISAAIILGGTFAALIPSGIPTLIEVAITVIVGLAILVILMPILLSAAVKLAYEGFKKSKH</sequence>
<proteinExistence type="inferred from homology"/>
<dbReference type="Pfam" id="PF03176">
    <property type="entry name" value="MMPL"/>
    <property type="match status" value="2"/>
</dbReference>
<dbReference type="Proteomes" id="UP001385848">
    <property type="component" value="Unassembled WGS sequence"/>
</dbReference>
<evidence type="ECO:0000256" key="5">
    <source>
        <dbReference type="ARBA" id="ARBA00022989"/>
    </source>
</evidence>
<dbReference type="GeneID" id="31743554"/>
<keyword evidence="12" id="KW-1185">Reference proteome</keyword>
<accession>A0A5N1IF76</accession>
<feature type="transmembrane region" description="Helical" evidence="7">
    <location>
        <begin position="970"/>
        <end position="996"/>
    </location>
</feature>
<dbReference type="EMBL" id="VYWW01000004">
    <property type="protein sequence ID" value="KAA9324008.1"/>
    <property type="molecule type" value="Genomic_DNA"/>
</dbReference>
<keyword evidence="4 7" id="KW-0812">Transmembrane</keyword>
<feature type="transmembrane region" description="Helical" evidence="7">
    <location>
        <begin position="1008"/>
        <end position="1033"/>
    </location>
</feature>
<feature type="transmembrane region" description="Helical" evidence="7">
    <location>
        <begin position="311"/>
        <end position="333"/>
    </location>
</feature>
<dbReference type="PANTHER" id="PTHR33406:SF6">
    <property type="entry name" value="MEMBRANE PROTEIN YDGH-RELATED"/>
    <property type="match status" value="1"/>
</dbReference>
<evidence type="ECO:0000256" key="3">
    <source>
        <dbReference type="ARBA" id="ARBA00022475"/>
    </source>
</evidence>
<evidence type="ECO:0000256" key="1">
    <source>
        <dbReference type="ARBA" id="ARBA00004651"/>
    </source>
</evidence>
<evidence type="ECO:0000313" key="9">
    <source>
        <dbReference type="EMBL" id="KAA9324008.1"/>
    </source>
</evidence>
<dbReference type="RefSeq" id="WP_006588213.1">
    <property type="nucleotide sequence ID" value="NZ_CATOUV010000001.1"/>
</dbReference>
<keyword evidence="3" id="KW-1003">Cell membrane</keyword>
<evidence type="ECO:0000313" key="12">
    <source>
        <dbReference type="Proteomes" id="UP001385848"/>
    </source>
</evidence>
<feature type="domain" description="SSD" evidence="8">
    <location>
        <begin position="906"/>
        <end position="1031"/>
    </location>
</feature>
<organism evidence="9 11">
    <name type="scientific">Lactobacillus jensenii</name>
    <dbReference type="NCBI Taxonomy" id="109790"/>
    <lineage>
        <taxon>Bacteria</taxon>
        <taxon>Bacillati</taxon>
        <taxon>Bacillota</taxon>
        <taxon>Bacilli</taxon>
        <taxon>Lactobacillales</taxon>
        <taxon>Lactobacillaceae</taxon>
        <taxon>Lactobacillus</taxon>
    </lineage>
</organism>
<name>A0A5N1IF76_LACJE</name>
<evidence type="ECO:0000259" key="8">
    <source>
        <dbReference type="PROSITE" id="PS50156"/>
    </source>
</evidence>
<evidence type="ECO:0000256" key="6">
    <source>
        <dbReference type="ARBA" id="ARBA00023136"/>
    </source>
</evidence>
<keyword evidence="6 7" id="KW-0472">Membrane</keyword>
<evidence type="ECO:0000256" key="2">
    <source>
        <dbReference type="ARBA" id="ARBA00010157"/>
    </source>
</evidence>
<reference evidence="10 12" key="2">
    <citation type="submission" date="2024-04" db="EMBL/GenBank/DDBJ databases">
        <title>Three lactobacilli isolated from voided urine samples from females with type 2 diabetes.</title>
        <authorList>
            <person name="Kula A."/>
            <person name="Stegman N."/>
            <person name="Putonti C."/>
        </authorList>
    </citation>
    <scope>NUCLEOTIDE SEQUENCE [LARGE SCALE GENOMIC DNA]</scope>
    <source>
        <strain evidence="10 12">1855</strain>
    </source>
</reference>
<gene>
    <name evidence="10" type="ORF">AAC431_07615</name>
    <name evidence="9" type="ORF">F6H94_01285</name>
</gene>
<dbReference type="GO" id="GO:0005886">
    <property type="term" value="C:plasma membrane"/>
    <property type="evidence" value="ECO:0007669"/>
    <property type="project" value="UniProtKB-SubCell"/>
</dbReference>
<feature type="transmembrane region" description="Helical" evidence="7">
    <location>
        <begin position="937"/>
        <end position="958"/>
    </location>
</feature>
<dbReference type="InterPro" id="IPR050545">
    <property type="entry name" value="Mycobact_MmpL"/>
</dbReference>
<reference evidence="9 11" key="1">
    <citation type="submission" date="2019-09" db="EMBL/GenBank/DDBJ databases">
        <title>Draft genome sequence assemblies of isolates from the urinary tract.</title>
        <authorList>
            <person name="Mores C.R."/>
            <person name="Putonti C."/>
            <person name="Wolfe A.J."/>
        </authorList>
    </citation>
    <scope>NUCLEOTIDE SEQUENCE [LARGE SCALE GENOMIC DNA]</scope>
    <source>
        <strain evidence="9 11">UMB246</strain>
    </source>
</reference>
<keyword evidence="5 7" id="KW-1133">Transmembrane helix</keyword>
<dbReference type="PROSITE" id="PS50156">
    <property type="entry name" value="SSD"/>
    <property type="match status" value="1"/>
</dbReference>
<feature type="transmembrane region" description="Helical" evidence="7">
    <location>
        <begin position="900"/>
        <end position="917"/>
    </location>
</feature>
<comment type="caution">
    <text evidence="9">The sequence shown here is derived from an EMBL/GenBank/DDBJ whole genome shotgun (WGS) entry which is preliminary data.</text>
</comment>
<comment type="subcellular location">
    <subcellularLocation>
        <location evidence="1">Cell membrane</location>
        <topology evidence="1">Multi-pass membrane protein</topology>
    </subcellularLocation>
</comment>
<dbReference type="KEGG" id="lje:BUE77_07460"/>
<evidence type="ECO:0000256" key="7">
    <source>
        <dbReference type="SAM" id="Phobius"/>
    </source>
</evidence>
<dbReference type="InterPro" id="IPR004869">
    <property type="entry name" value="MMPL_dom"/>
</dbReference>
<feature type="transmembrane region" description="Helical" evidence="7">
    <location>
        <begin position="875"/>
        <end position="893"/>
    </location>
</feature>
<dbReference type="NCBIfam" id="TIGR03057">
    <property type="entry name" value="xxxLxxG_by_4"/>
    <property type="match status" value="2"/>
</dbReference>
<dbReference type="EMBL" id="JBBVUL010000016">
    <property type="protein sequence ID" value="MEL0565776.1"/>
    <property type="molecule type" value="Genomic_DNA"/>
</dbReference>
<evidence type="ECO:0000256" key="4">
    <source>
        <dbReference type="ARBA" id="ARBA00022692"/>
    </source>
</evidence>